<dbReference type="HOGENOM" id="CLU_097408_2_1_9"/>
<dbReference type="InterPro" id="IPR033753">
    <property type="entry name" value="GCV_H/Fam206"/>
</dbReference>
<protein>
    <recommendedName>
        <fullName evidence="3">Glycine cleavage system H protein</fullName>
    </recommendedName>
</protein>
<dbReference type="PROSITE" id="PS50968">
    <property type="entry name" value="BIOTINYL_LIPOYL"/>
    <property type="match status" value="1"/>
</dbReference>
<dbReference type="Pfam" id="PF01597">
    <property type="entry name" value="GCV_H"/>
    <property type="match status" value="1"/>
</dbReference>
<dbReference type="GO" id="GO:0005960">
    <property type="term" value="C:glycine cleavage complex"/>
    <property type="evidence" value="ECO:0007669"/>
    <property type="project" value="InterPro"/>
</dbReference>
<evidence type="ECO:0000256" key="2">
    <source>
        <dbReference type="ARBA" id="ARBA00022823"/>
    </source>
</evidence>
<comment type="function">
    <text evidence="3">The glycine cleavage system catalyzes the degradation of glycine. The H protein shuttles the methylamine group of glycine from the P protein to the T protein.</text>
</comment>
<dbReference type="EMBL" id="ACIO01000537">
    <property type="protein sequence ID" value="EFC96504.1"/>
    <property type="molecule type" value="Genomic_DNA"/>
</dbReference>
<dbReference type="PANTHER" id="PTHR11715">
    <property type="entry name" value="GLYCINE CLEAVAGE SYSTEM H PROTEIN"/>
    <property type="match status" value="1"/>
</dbReference>
<dbReference type="AlphaFoldDB" id="D3ANV2"/>
<dbReference type="InterPro" id="IPR000089">
    <property type="entry name" value="Biotin_lipoyl"/>
</dbReference>
<dbReference type="NCBIfam" id="TIGR00527">
    <property type="entry name" value="gcvH"/>
    <property type="match status" value="1"/>
</dbReference>
<evidence type="ECO:0000256" key="4">
    <source>
        <dbReference type="PIRSR" id="PIRSR617453-50"/>
    </source>
</evidence>
<dbReference type="SUPFAM" id="SSF51230">
    <property type="entry name" value="Single hybrid motif"/>
    <property type="match status" value="1"/>
</dbReference>
<dbReference type="GO" id="GO:0009249">
    <property type="term" value="P:protein lipoylation"/>
    <property type="evidence" value="ECO:0007669"/>
    <property type="project" value="TreeGrafter"/>
</dbReference>
<feature type="domain" description="Lipoyl-binding" evidence="5">
    <location>
        <begin position="28"/>
        <end position="109"/>
    </location>
</feature>
<sequence length="129" mass="14579">MEEKTMTYPEHLKYAKSHEWVEFLEDGSARIGMTDYAQDQMGDLVFVNLPEPEDEVTAGEAFGDVESVKAVSDVYSPVTGVVAEINEDLLDSPESINSDPYGAWMIRISDIEDKEELMSAQEYEEFVKE</sequence>
<evidence type="ECO:0000259" key="5">
    <source>
        <dbReference type="PROSITE" id="PS50968"/>
    </source>
</evidence>
<comment type="cofactor">
    <cofactor evidence="3">
        <name>(R)-lipoate</name>
        <dbReference type="ChEBI" id="CHEBI:83088"/>
    </cofactor>
    <text evidence="3">Binds 1 lipoyl cofactor covalently.</text>
</comment>
<dbReference type="NCBIfam" id="NF002270">
    <property type="entry name" value="PRK01202.1"/>
    <property type="match status" value="1"/>
</dbReference>
<dbReference type="InterPro" id="IPR002930">
    <property type="entry name" value="GCV_H"/>
</dbReference>
<dbReference type="CDD" id="cd06848">
    <property type="entry name" value="GCS_H"/>
    <property type="match status" value="1"/>
</dbReference>
<keyword evidence="2 3" id="KW-0450">Lipoyl</keyword>
<comment type="similarity">
    <text evidence="1 3">Belongs to the GcvH family.</text>
</comment>
<evidence type="ECO:0000313" key="7">
    <source>
        <dbReference type="Proteomes" id="UP000004968"/>
    </source>
</evidence>
<dbReference type="HAMAP" id="MF_00272">
    <property type="entry name" value="GcvH"/>
    <property type="match status" value="1"/>
</dbReference>
<dbReference type="GO" id="GO:0005829">
    <property type="term" value="C:cytosol"/>
    <property type="evidence" value="ECO:0007669"/>
    <property type="project" value="TreeGrafter"/>
</dbReference>
<comment type="subunit">
    <text evidence="3">The glycine cleavage system is composed of four proteins: P, T, L and H.</text>
</comment>
<dbReference type="InterPro" id="IPR011053">
    <property type="entry name" value="Single_hybrid_motif"/>
</dbReference>
<dbReference type="Proteomes" id="UP000004968">
    <property type="component" value="Unassembled WGS sequence"/>
</dbReference>
<gene>
    <name evidence="3 6" type="primary">gcvH</name>
    <name evidence="6" type="ORF">CLOSTHATH_05304</name>
</gene>
<evidence type="ECO:0000313" key="6">
    <source>
        <dbReference type="EMBL" id="EFC96504.1"/>
    </source>
</evidence>
<reference evidence="6 7" key="1">
    <citation type="submission" date="2010-01" db="EMBL/GenBank/DDBJ databases">
        <authorList>
            <person name="Weinstock G."/>
            <person name="Sodergren E."/>
            <person name="Clifton S."/>
            <person name="Fulton L."/>
            <person name="Fulton B."/>
            <person name="Courtney L."/>
            <person name="Fronick C."/>
            <person name="Harrison M."/>
            <person name="Strong C."/>
            <person name="Farmer C."/>
            <person name="Delahaunty K."/>
            <person name="Markovic C."/>
            <person name="Hall O."/>
            <person name="Minx P."/>
            <person name="Tomlinson C."/>
            <person name="Mitreva M."/>
            <person name="Nelson J."/>
            <person name="Hou S."/>
            <person name="Wollam A."/>
            <person name="Pepin K.H."/>
            <person name="Johnson M."/>
            <person name="Bhonagiri V."/>
            <person name="Nash W.E."/>
            <person name="Warren W."/>
            <person name="Chinwalla A."/>
            <person name="Mardis E.R."/>
            <person name="Wilson R.K."/>
        </authorList>
    </citation>
    <scope>NUCLEOTIDE SEQUENCE [LARGE SCALE GENOMIC DNA]</scope>
    <source>
        <strain evidence="6 7">DSM 13479</strain>
    </source>
</reference>
<dbReference type="InterPro" id="IPR017453">
    <property type="entry name" value="GCV_H_sub"/>
</dbReference>
<accession>D3ANV2</accession>
<evidence type="ECO:0000256" key="3">
    <source>
        <dbReference type="HAMAP-Rule" id="MF_00272"/>
    </source>
</evidence>
<organism evidence="6 7">
    <name type="scientific">Hungatella hathewayi DSM 13479</name>
    <dbReference type="NCBI Taxonomy" id="566550"/>
    <lineage>
        <taxon>Bacteria</taxon>
        <taxon>Bacillati</taxon>
        <taxon>Bacillota</taxon>
        <taxon>Clostridia</taxon>
        <taxon>Lachnospirales</taxon>
        <taxon>Lachnospiraceae</taxon>
        <taxon>Hungatella</taxon>
    </lineage>
</organism>
<proteinExistence type="inferred from homology"/>
<comment type="caution">
    <text evidence="6">The sequence shown here is derived from an EMBL/GenBank/DDBJ whole genome shotgun (WGS) entry which is preliminary data.</text>
</comment>
<evidence type="ECO:0000256" key="1">
    <source>
        <dbReference type="ARBA" id="ARBA00009249"/>
    </source>
</evidence>
<name>D3ANV2_9FIRM</name>
<dbReference type="Gene3D" id="2.40.50.100">
    <property type="match status" value="1"/>
</dbReference>
<dbReference type="GO" id="GO:0019464">
    <property type="term" value="P:glycine decarboxylation via glycine cleavage system"/>
    <property type="evidence" value="ECO:0007669"/>
    <property type="project" value="UniProtKB-UniRule"/>
</dbReference>
<dbReference type="PANTHER" id="PTHR11715:SF3">
    <property type="entry name" value="GLYCINE CLEAVAGE SYSTEM H PROTEIN-RELATED"/>
    <property type="match status" value="1"/>
</dbReference>
<feature type="modified residue" description="N6-lipoyllysine" evidence="3 4">
    <location>
        <position position="69"/>
    </location>
</feature>